<dbReference type="InterPro" id="IPR001845">
    <property type="entry name" value="HTH_ArsR_DNA-bd_dom"/>
</dbReference>
<name>A0A9Q4HYC0_MEDGN</name>
<accession>A0A9Q4HYC0</accession>
<dbReference type="Proteomes" id="UP001079535">
    <property type="component" value="Unassembled WGS sequence"/>
</dbReference>
<dbReference type="AlphaFoldDB" id="A0A9Q4HYC0"/>
<dbReference type="Pfam" id="PF01022">
    <property type="entry name" value="HTH_5"/>
    <property type="match status" value="1"/>
</dbReference>
<dbReference type="SUPFAM" id="SSF46785">
    <property type="entry name" value="Winged helix' DNA-binding domain"/>
    <property type="match status" value="1"/>
</dbReference>
<gene>
    <name evidence="2" type="ORF">OZZ17_03270</name>
</gene>
<comment type="caution">
    <text evidence="2">The sequence shown here is derived from an EMBL/GenBank/DDBJ whole genome shotgun (WGS) entry which is preliminary data.</text>
</comment>
<dbReference type="InterPro" id="IPR036390">
    <property type="entry name" value="WH_DNA-bd_sf"/>
</dbReference>
<dbReference type="InterPro" id="IPR036388">
    <property type="entry name" value="WH-like_DNA-bd_sf"/>
</dbReference>
<feature type="domain" description="HTH arsR-type" evidence="1">
    <location>
        <begin position="26"/>
        <end position="57"/>
    </location>
</feature>
<evidence type="ECO:0000313" key="2">
    <source>
        <dbReference type="EMBL" id="MCZ0666556.1"/>
    </source>
</evidence>
<dbReference type="RefSeq" id="WP_054337386.1">
    <property type="nucleotide sequence ID" value="NZ_JAPRAY010000003.1"/>
</dbReference>
<evidence type="ECO:0000313" key="3">
    <source>
        <dbReference type="Proteomes" id="UP001079535"/>
    </source>
</evidence>
<reference evidence="2" key="1">
    <citation type="submission" date="2022-11" db="EMBL/GenBank/DDBJ databases">
        <title>Temperate bacteriophages infecting mucin-degrading bacterium Ruminococcus gnavus from the human gut.</title>
        <authorList>
            <person name="Buttimer C."/>
        </authorList>
    </citation>
    <scope>NUCLEOTIDE SEQUENCE</scope>
    <source>
        <strain evidence="2">CCUG 49994</strain>
    </source>
</reference>
<dbReference type="GO" id="GO:0006355">
    <property type="term" value="P:regulation of DNA-templated transcription"/>
    <property type="evidence" value="ECO:0007669"/>
    <property type="project" value="InterPro"/>
</dbReference>
<proteinExistence type="predicted"/>
<dbReference type="Gene3D" id="1.10.10.10">
    <property type="entry name" value="Winged helix-like DNA-binding domain superfamily/Winged helix DNA-binding domain"/>
    <property type="match status" value="1"/>
</dbReference>
<organism evidence="2 3">
    <name type="scientific">Mediterraneibacter gnavus</name>
    <name type="common">Ruminococcus gnavus</name>
    <dbReference type="NCBI Taxonomy" id="33038"/>
    <lineage>
        <taxon>Bacteria</taxon>
        <taxon>Bacillati</taxon>
        <taxon>Bacillota</taxon>
        <taxon>Clostridia</taxon>
        <taxon>Lachnospirales</taxon>
        <taxon>Lachnospiraceae</taxon>
        <taxon>Mediterraneibacter</taxon>
    </lineage>
</organism>
<dbReference type="GO" id="GO:0003677">
    <property type="term" value="F:DNA binding"/>
    <property type="evidence" value="ECO:0007669"/>
    <property type="project" value="InterPro"/>
</dbReference>
<evidence type="ECO:0000259" key="1">
    <source>
        <dbReference type="Pfam" id="PF01022"/>
    </source>
</evidence>
<dbReference type="EMBL" id="JAPRAY010000003">
    <property type="protein sequence ID" value="MCZ0666556.1"/>
    <property type="molecule type" value="Genomic_DNA"/>
</dbReference>
<protein>
    <submittedName>
        <fullName evidence="2">ArsR family transcriptional regulator</fullName>
    </submittedName>
</protein>
<sequence length="84" mass="9731">MEISRLDVVIMKLLKKNECTNFIEGMTIQEIMKITKTSRPTTYRKLIKLCELGYVDKGCKSIQADTFYLLDKGINLLERKGEKV</sequence>